<sequence length="134" mass="14258">MLSIVHGSWVLFMGILLLTGVSWVAGMTDSFGNPGFDGAAEFLVVAVVTIVVGALCLSGGIQLLGGRRTLLLWGDGLSLAISLYWLIRSQFAPEFLSMPLVHSVLPIIALALASSRDTTLWCQDHAVGVQSARF</sequence>
<protein>
    <submittedName>
        <fullName evidence="2">Uncharacterized protein</fullName>
    </submittedName>
</protein>
<evidence type="ECO:0000256" key="1">
    <source>
        <dbReference type="SAM" id="Phobius"/>
    </source>
</evidence>
<dbReference type="Proteomes" id="UP000306985">
    <property type="component" value="Unassembled WGS sequence"/>
</dbReference>
<keyword evidence="1" id="KW-1133">Transmembrane helix</keyword>
<accession>A0A4U6QMU5</accession>
<feature type="transmembrane region" description="Helical" evidence="1">
    <location>
        <begin position="70"/>
        <end position="87"/>
    </location>
</feature>
<dbReference type="RefSeq" id="WP_137449228.1">
    <property type="nucleotide sequence ID" value="NZ_SZZH01000001.1"/>
</dbReference>
<keyword evidence="1" id="KW-0812">Transmembrane</keyword>
<evidence type="ECO:0000313" key="3">
    <source>
        <dbReference type="Proteomes" id="UP000306985"/>
    </source>
</evidence>
<dbReference type="EMBL" id="SZZH01000001">
    <property type="protein sequence ID" value="TKV61923.1"/>
    <property type="molecule type" value="Genomic_DNA"/>
</dbReference>
<keyword evidence="3" id="KW-1185">Reference proteome</keyword>
<reference evidence="2 3" key="1">
    <citation type="submission" date="2019-05" db="EMBL/GenBank/DDBJ databases">
        <title>Nakamurella sp. N5BH11, whole genome shotgun sequence.</title>
        <authorList>
            <person name="Tuo L."/>
        </authorList>
    </citation>
    <scope>NUCLEOTIDE SEQUENCE [LARGE SCALE GENOMIC DNA]</scope>
    <source>
        <strain evidence="2 3">N5BH11</strain>
    </source>
</reference>
<dbReference type="AlphaFoldDB" id="A0A4U6QMU5"/>
<evidence type="ECO:0000313" key="2">
    <source>
        <dbReference type="EMBL" id="TKV61923.1"/>
    </source>
</evidence>
<feature type="transmembrane region" description="Helical" evidence="1">
    <location>
        <begin position="7"/>
        <end position="26"/>
    </location>
</feature>
<name>A0A4U6QMU5_9ACTN</name>
<gene>
    <name evidence="2" type="ORF">FDO65_10415</name>
</gene>
<feature type="transmembrane region" description="Helical" evidence="1">
    <location>
        <begin position="38"/>
        <end position="58"/>
    </location>
</feature>
<comment type="caution">
    <text evidence="2">The sequence shown here is derived from an EMBL/GenBank/DDBJ whole genome shotgun (WGS) entry which is preliminary data.</text>
</comment>
<proteinExistence type="predicted"/>
<keyword evidence="1" id="KW-0472">Membrane</keyword>
<feature type="transmembrane region" description="Helical" evidence="1">
    <location>
        <begin position="93"/>
        <end position="113"/>
    </location>
</feature>
<organism evidence="2 3">
    <name type="scientific">Nakamurella flava</name>
    <dbReference type="NCBI Taxonomy" id="2576308"/>
    <lineage>
        <taxon>Bacteria</taxon>
        <taxon>Bacillati</taxon>
        <taxon>Actinomycetota</taxon>
        <taxon>Actinomycetes</taxon>
        <taxon>Nakamurellales</taxon>
        <taxon>Nakamurellaceae</taxon>
        <taxon>Nakamurella</taxon>
    </lineage>
</organism>